<dbReference type="EMBL" id="WIXE01007242">
    <property type="protein sequence ID" value="KAK5980589.1"/>
    <property type="molecule type" value="Genomic_DNA"/>
</dbReference>
<accession>A0AAN8FP63</accession>
<reference evidence="2 3" key="1">
    <citation type="submission" date="2019-10" db="EMBL/GenBank/DDBJ databases">
        <title>Assembly and Annotation for the nematode Trichostrongylus colubriformis.</title>
        <authorList>
            <person name="Martin J."/>
        </authorList>
    </citation>
    <scope>NUCLEOTIDE SEQUENCE [LARGE SCALE GENOMIC DNA]</scope>
    <source>
        <strain evidence="2">G859</strain>
        <tissue evidence="2">Whole worm</tissue>
    </source>
</reference>
<keyword evidence="3" id="KW-1185">Reference proteome</keyword>
<feature type="compositionally biased region" description="Basic and acidic residues" evidence="1">
    <location>
        <begin position="103"/>
        <end position="112"/>
    </location>
</feature>
<evidence type="ECO:0000256" key="1">
    <source>
        <dbReference type="SAM" id="MobiDB-lite"/>
    </source>
</evidence>
<feature type="compositionally biased region" description="Basic and acidic residues" evidence="1">
    <location>
        <begin position="170"/>
        <end position="181"/>
    </location>
</feature>
<feature type="region of interest" description="Disordered" evidence="1">
    <location>
        <begin position="27"/>
        <end position="50"/>
    </location>
</feature>
<comment type="caution">
    <text evidence="2">The sequence shown here is derived from an EMBL/GenBank/DDBJ whole genome shotgun (WGS) entry which is preliminary data.</text>
</comment>
<dbReference type="AlphaFoldDB" id="A0AAN8FP63"/>
<gene>
    <name evidence="2" type="ORF">GCK32_010115</name>
</gene>
<dbReference type="Proteomes" id="UP001331761">
    <property type="component" value="Unassembled WGS sequence"/>
</dbReference>
<sequence length="242" mass="26190">MSGTYCDEDAEVRVGVVVRPLRGHWKPAKGSTQIARSSDSGAQSDGSLWKTNASDYDKMANMQFTSKMVYSGDSLGSTDSRSLPSTSSRSQMSSTSSAPGDTSTEKTSKERALVPQCPSTCRCYITGSNIHNHSPPPELNRIKLPPDLERIEEKKIEKRNGSKNGADLAAKPKDEGQKEKLSLSTARGSSSPKELIQATSRPLPPPPKKYPDLTHVTSGDNLTPKRIALANIDIPTPPARRK</sequence>
<name>A0AAN8FP63_TRICO</name>
<proteinExistence type="predicted"/>
<organism evidence="2 3">
    <name type="scientific">Trichostrongylus colubriformis</name>
    <name type="common">Black scour worm</name>
    <dbReference type="NCBI Taxonomy" id="6319"/>
    <lineage>
        <taxon>Eukaryota</taxon>
        <taxon>Metazoa</taxon>
        <taxon>Ecdysozoa</taxon>
        <taxon>Nematoda</taxon>
        <taxon>Chromadorea</taxon>
        <taxon>Rhabditida</taxon>
        <taxon>Rhabditina</taxon>
        <taxon>Rhabditomorpha</taxon>
        <taxon>Strongyloidea</taxon>
        <taxon>Trichostrongylidae</taxon>
        <taxon>Trichostrongylus</taxon>
    </lineage>
</organism>
<protein>
    <submittedName>
        <fullName evidence="2">Uncharacterized protein</fullName>
    </submittedName>
</protein>
<feature type="compositionally biased region" description="Low complexity" evidence="1">
    <location>
        <begin position="77"/>
        <end position="97"/>
    </location>
</feature>
<feature type="non-terminal residue" evidence="2">
    <location>
        <position position="242"/>
    </location>
</feature>
<evidence type="ECO:0000313" key="2">
    <source>
        <dbReference type="EMBL" id="KAK5980589.1"/>
    </source>
</evidence>
<feature type="region of interest" description="Disordered" evidence="1">
    <location>
        <begin position="70"/>
        <end position="113"/>
    </location>
</feature>
<feature type="compositionally biased region" description="Polar residues" evidence="1">
    <location>
        <begin position="30"/>
        <end position="50"/>
    </location>
</feature>
<feature type="region of interest" description="Disordered" evidence="1">
    <location>
        <begin position="154"/>
        <end position="222"/>
    </location>
</feature>
<feature type="compositionally biased region" description="Polar residues" evidence="1">
    <location>
        <begin position="182"/>
        <end position="200"/>
    </location>
</feature>
<evidence type="ECO:0000313" key="3">
    <source>
        <dbReference type="Proteomes" id="UP001331761"/>
    </source>
</evidence>